<dbReference type="PANTHER" id="PTHR42693:SF33">
    <property type="entry name" value="ARYLSULFATASE"/>
    <property type="match status" value="1"/>
</dbReference>
<evidence type="ECO:0000313" key="3">
    <source>
        <dbReference type="EMBL" id="KKN00029.1"/>
    </source>
</evidence>
<evidence type="ECO:0000256" key="1">
    <source>
        <dbReference type="ARBA" id="ARBA00008779"/>
    </source>
</evidence>
<comment type="caution">
    <text evidence="3">The sequence shown here is derived from an EMBL/GenBank/DDBJ whole genome shotgun (WGS) entry which is preliminary data.</text>
</comment>
<dbReference type="InterPro" id="IPR017850">
    <property type="entry name" value="Alkaline_phosphatase_core_sf"/>
</dbReference>
<proteinExistence type="inferred from homology"/>
<evidence type="ECO:0000259" key="2">
    <source>
        <dbReference type="Pfam" id="PF00884"/>
    </source>
</evidence>
<sequence length="385" mass="43377">MESMPRLGKLVRQDGWEEWAQHYGVSHCSDPNFLSLLTGAHPDETGVQAQMGRRYVKEFPTLQKRLGKAGYFTWAYEPIKVPMFYMSGFDELIWHKTQEVSPLMAPAPKKAIQAAGSKPWFGFMRIMDTHYPYNGEPLVKETVTKDYSQACYHMDKFITHLSKWVLKNYPNTIIVIGADHGEMLGEHGLWDHLFTLKNPLVHVPLMVHVPDGGLSRVRSDLTQHTDVTGLILERTGLIEPREPAQRDGLWMSAWGMGFRDPWKHRSLVAQHEGIALQYTVNWHVEHGASFELHAKDDHDVNLFGNNDVSRGIAEALIEKYPTFPRPNFSLPPGRIQGDVNLLAYDAVALGDGVMLGEDGMGDEQDGAGATAISLRPDWREPAILS</sequence>
<dbReference type="PANTHER" id="PTHR42693">
    <property type="entry name" value="ARYLSULFATASE FAMILY MEMBER"/>
    <property type="match status" value="1"/>
</dbReference>
<dbReference type="InterPro" id="IPR000917">
    <property type="entry name" value="Sulfatase_N"/>
</dbReference>
<name>A0A0F9M2U6_9ZZZZ</name>
<comment type="similarity">
    <text evidence="1">Belongs to the sulfatase family.</text>
</comment>
<protein>
    <recommendedName>
        <fullName evidence="2">Sulfatase N-terminal domain-containing protein</fullName>
    </recommendedName>
</protein>
<dbReference type="GO" id="GO:0004065">
    <property type="term" value="F:arylsulfatase activity"/>
    <property type="evidence" value="ECO:0007669"/>
    <property type="project" value="TreeGrafter"/>
</dbReference>
<gene>
    <name evidence="3" type="ORF">LCGC14_1141910</name>
</gene>
<dbReference type="InterPro" id="IPR050738">
    <property type="entry name" value="Sulfatase"/>
</dbReference>
<dbReference type="SUPFAM" id="SSF53649">
    <property type="entry name" value="Alkaline phosphatase-like"/>
    <property type="match status" value="1"/>
</dbReference>
<organism evidence="3">
    <name type="scientific">marine sediment metagenome</name>
    <dbReference type="NCBI Taxonomy" id="412755"/>
    <lineage>
        <taxon>unclassified sequences</taxon>
        <taxon>metagenomes</taxon>
        <taxon>ecological metagenomes</taxon>
    </lineage>
</organism>
<feature type="domain" description="Sulfatase N-terminal" evidence="2">
    <location>
        <begin position="4"/>
        <end position="236"/>
    </location>
</feature>
<reference evidence="3" key="1">
    <citation type="journal article" date="2015" name="Nature">
        <title>Complex archaea that bridge the gap between prokaryotes and eukaryotes.</title>
        <authorList>
            <person name="Spang A."/>
            <person name="Saw J.H."/>
            <person name="Jorgensen S.L."/>
            <person name="Zaremba-Niedzwiedzka K."/>
            <person name="Martijn J."/>
            <person name="Lind A.E."/>
            <person name="van Eijk R."/>
            <person name="Schleper C."/>
            <person name="Guy L."/>
            <person name="Ettema T.J."/>
        </authorList>
    </citation>
    <scope>NUCLEOTIDE SEQUENCE</scope>
</reference>
<dbReference type="EMBL" id="LAZR01005427">
    <property type="protein sequence ID" value="KKN00029.1"/>
    <property type="molecule type" value="Genomic_DNA"/>
</dbReference>
<dbReference type="Pfam" id="PF00884">
    <property type="entry name" value="Sulfatase"/>
    <property type="match status" value="1"/>
</dbReference>
<dbReference type="Gene3D" id="3.40.720.10">
    <property type="entry name" value="Alkaline Phosphatase, subunit A"/>
    <property type="match status" value="1"/>
</dbReference>
<dbReference type="AlphaFoldDB" id="A0A0F9M2U6"/>
<accession>A0A0F9M2U6</accession>